<reference evidence="1" key="2">
    <citation type="submission" date="2020-11" db="EMBL/GenBank/DDBJ databases">
        <authorList>
            <person name="McCartney M.A."/>
            <person name="Auch B."/>
            <person name="Kono T."/>
            <person name="Mallez S."/>
            <person name="Becker A."/>
            <person name="Gohl D.M."/>
            <person name="Silverstein K.A.T."/>
            <person name="Koren S."/>
            <person name="Bechman K.B."/>
            <person name="Herman A."/>
            <person name="Abrahante J.E."/>
            <person name="Garbe J."/>
        </authorList>
    </citation>
    <scope>NUCLEOTIDE SEQUENCE</scope>
    <source>
        <strain evidence="1">Duluth1</strain>
        <tissue evidence="1">Whole animal</tissue>
    </source>
</reference>
<sequence>MPSYIEDTDFGSGFIKESDISGDVFSYKDADQCVEEISDRSGPSSLNVKDRRGPKTLLCI</sequence>
<name>A0A9D4BUS3_DREPO</name>
<keyword evidence="2" id="KW-1185">Reference proteome</keyword>
<evidence type="ECO:0000313" key="1">
    <source>
        <dbReference type="EMBL" id="KAH3706758.1"/>
    </source>
</evidence>
<protein>
    <submittedName>
        <fullName evidence="1">Uncharacterized protein</fullName>
    </submittedName>
</protein>
<dbReference type="EMBL" id="JAIWYP010000014">
    <property type="protein sequence ID" value="KAH3706758.1"/>
    <property type="molecule type" value="Genomic_DNA"/>
</dbReference>
<organism evidence="1 2">
    <name type="scientific">Dreissena polymorpha</name>
    <name type="common">Zebra mussel</name>
    <name type="synonym">Mytilus polymorpha</name>
    <dbReference type="NCBI Taxonomy" id="45954"/>
    <lineage>
        <taxon>Eukaryota</taxon>
        <taxon>Metazoa</taxon>
        <taxon>Spiralia</taxon>
        <taxon>Lophotrochozoa</taxon>
        <taxon>Mollusca</taxon>
        <taxon>Bivalvia</taxon>
        <taxon>Autobranchia</taxon>
        <taxon>Heteroconchia</taxon>
        <taxon>Euheterodonta</taxon>
        <taxon>Imparidentia</taxon>
        <taxon>Neoheterodontei</taxon>
        <taxon>Myida</taxon>
        <taxon>Dreissenoidea</taxon>
        <taxon>Dreissenidae</taxon>
        <taxon>Dreissena</taxon>
    </lineage>
</organism>
<reference evidence="1" key="1">
    <citation type="journal article" date="2019" name="bioRxiv">
        <title>The Genome of the Zebra Mussel, Dreissena polymorpha: A Resource for Invasive Species Research.</title>
        <authorList>
            <person name="McCartney M.A."/>
            <person name="Auch B."/>
            <person name="Kono T."/>
            <person name="Mallez S."/>
            <person name="Zhang Y."/>
            <person name="Obille A."/>
            <person name="Becker A."/>
            <person name="Abrahante J.E."/>
            <person name="Garbe J."/>
            <person name="Badalamenti J.P."/>
            <person name="Herman A."/>
            <person name="Mangelson H."/>
            <person name="Liachko I."/>
            <person name="Sullivan S."/>
            <person name="Sone E.D."/>
            <person name="Koren S."/>
            <person name="Silverstein K.A.T."/>
            <person name="Beckman K.B."/>
            <person name="Gohl D.M."/>
        </authorList>
    </citation>
    <scope>NUCLEOTIDE SEQUENCE</scope>
    <source>
        <strain evidence="1">Duluth1</strain>
        <tissue evidence="1">Whole animal</tissue>
    </source>
</reference>
<proteinExistence type="predicted"/>
<dbReference type="AlphaFoldDB" id="A0A9D4BUS3"/>
<dbReference type="Proteomes" id="UP000828390">
    <property type="component" value="Unassembled WGS sequence"/>
</dbReference>
<evidence type="ECO:0000313" key="2">
    <source>
        <dbReference type="Proteomes" id="UP000828390"/>
    </source>
</evidence>
<comment type="caution">
    <text evidence="1">The sequence shown here is derived from an EMBL/GenBank/DDBJ whole genome shotgun (WGS) entry which is preliminary data.</text>
</comment>
<gene>
    <name evidence="1" type="ORF">DPMN_066147</name>
</gene>
<accession>A0A9D4BUS3</accession>